<name>A0A0D3I1A3_EMIH1</name>
<dbReference type="InterPro" id="IPR003604">
    <property type="entry name" value="Matrin/U1-like-C_Znf_C2H2"/>
</dbReference>
<evidence type="ECO:0000313" key="9">
    <source>
        <dbReference type="Proteomes" id="UP000013827"/>
    </source>
</evidence>
<dbReference type="SMART" id="SM00451">
    <property type="entry name" value="ZnF_U1"/>
    <property type="match status" value="1"/>
</dbReference>
<evidence type="ECO:0000256" key="6">
    <source>
        <dbReference type="SAM" id="MobiDB-lite"/>
    </source>
</evidence>
<dbReference type="HOGENOM" id="CLU_165007_0_0_1"/>
<protein>
    <recommendedName>
        <fullName evidence="7">Matrin-type domain-containing protein</fullName>
    </recommendedName>
</protein>
<keyword evidence="2" id="KW-0479">Metal-binding</keyword>
<reference evidence="8" key="2">
    <citation type="submission" date="2024-10" db="UniProtKB">
        <authorList>
            <consortium name="EnsemblProtists"/>
        </authorList>
    </citation>
    <scope>IDENTIFICATION</scope>
</reference>
<comment type="subcellular location">
    <subcellularLocation>
        <location evidence="1">Nucleus</location>
    </subcellularLocation>
</comment>
<dbReference type="EnsemblProtists" id="EOD05038">
    <property type="protein sequence ID" value="EOD05038"/>
    <property type="gene ID" value="EMIHUDRAFT_259387"/>
</dbReference>
<dbReference type="KEGG" id="ehx:EMIHUDRAFT_259387"/>
<dbReference type="GO" id="GO:0000398">
    <property type="term" value="P:mRNA splicing, via spliceosome"/>
    <property type="evidence" value="ECO:0007669"/>
    <property type="project" value="InterPro"/>
</dbReference>
<evidence type="ECO:0000256" key="4">
    <source>
        <dbReference type="ARBA" id="ARBA00022833"/>
    </source>
</evidence>
<dbReference type="PANTHER" id="PTHR13173:SF10">
    <property type="entry name" value="WW DOMAIN-BINDING PROTEIN 4"/>
    <property type="match status" value="1"/>
</dbReference>
<dbReference type="SUPFAM" id="SSF57667">
    <property type="entry name" value="beta-beta-alpha zinc fingers"/>
    <property type="match status" value="1"/>
</dbReference>
<evidence type="ECO:0000256" key="5">
    <source>
        <dbReference type="ARBA" id="ARBA00023242"/>
    </source>
</evidence>
<dbReference type="GO" id="GO:0008270">
    <property type="term" value="F:zinc ion binding"/>
    <property type="evidence" value="ECO:0007669"/>
    <property type="project" value="UniProtKB-KW"/>
</dbReference>
<dbReference type="Pfam" id="PF06220">
    <property type="entry name" value="zf-U1"/>
    <property type="match status" value="1"/>
</dbReference>
<dbReference type="InterPro" id="IPR000690">
    <property type="entry name" value="Matrin/U1-C_Znf_C2H2"/>
</dbReference>
<dbReference type="GeneID" id="17251188"/>
<evidence type="ECO:0000256" key="1">
    <source>
        <dbReference type="ARBA" id="ARBA00004123"/>
    </source>
</evidence>
<keyword evidence="5" id="KW-0539">Nucleus</keyword>
<keyword evidence="9" id="KW-1185">Reference proteome</keyword>
<dbReference type="STRING" id="2903.R1B611"/>
<feature type="region of interest" description="Disordered" evidence="6">
    <location>
        <begin position="77"/>
        <end position="96"/>
    </location>
</feature>
<dbReference type="GO" id="GO:0071011">
    <property type="term" value="C:precatalytic spliceosome"/>
    <property type="evidence" value="ECO:0007669"/>
    <property type="project" value="TreeGrafter"/>
</dbReference>
<sequence>MTEYWVSQARHWCEYCKIFINGSKPSIAFHENGRKHKEIVELFMKDMRKRGRERRHEEQEVSRELQKIERDAMRQYMKDAGPGPRSGGGGAVAAVGGGPADRAARLAELEARLASAKQQQLG</sequence>
<reference evidence="9" key="1">
    <citation type="journal article" date="2013" name="Nature">
        <title>Pan genome of the phytoplankton Emiliania underpins its global distribution.</title>
        <authorList>
            <person name="Read B.A."/>
            <person name="Kegel J."/>
            <person name="Klute M.J."/>
            <person name="Kuo A."/>
            <person name="Lefebvre S.C."/>
            <person name="Maumus F."/>
            <person name="Mayer C."/>
            <person name="Miller J."/>
            <person name="Monier A."/>
            <person name="Salamov A."/>
            <person name="Young J."/>
            <person name="Aguilar M."/>
            <person name="Claverie J.M."/>
            <person name="Frickenhaus S."/>
            <person name="Gonzalez K."/>
            <person name="Herman E.K."/>
            <person name="Lin Y.C."/>
            <person name="Napier J."/>
            <person name="Ogata H."/>
            <person name="Sarno A.F."/>
            <person name="Shmutz J."/>
            <person name="Schroeder D."/>
            <person name="de Vargas C."/>
            <person name="Verret F."/>
            <person name="von Dassow P."/>
            <person name="Valentin K."/>
            <person name="Van de Peer Y."/>
            <person name="Wheeler G."/>
            <person name="Dacks J.B."/>
            <person name="Delwiche C.F."/>
            <person name="Dyhrman S.T."/>
            <person name="Glockner G."/>
            <person name="John U."/>
            <person name="Richards T."/>
            <person name="Worden A.Z."/>
            <person name="Zhang X."/>
            <person name="Grigoriev I.V."/>
            <person name="Allen A.E."/>
            <person name="Bidle K."/>
            <person name="Borodovsky M."/>
            <person name="Bowler C."/>
            <person name="Brownlee C."/>
            <person name="Cock J.M."/>
            <person name="Elias M."/>
            <person name="Gladyshev V.N."/>
            <person name="Groth M."/>
            <person name="Guda C."/>
            <person name="Hadaegh A."/>
            <person name="Iglesias-Rodriguez M.D."/>
            <person name="Jenkins J."/>
            <person name="Jones B.M."/>
            <person name="Lawson T."/>
            <person name="Leese F."/>
            <person name="Lindquist E."/>
            <person name="Lobanov A."/>
            <person name="Lomsadze A."/>
            <person name="Malik S.B."/>
            <person name="Marsh M.E."/>
            <person name="Mackinder L."/>
            <person name="Mock T."/>
            <person name="Mueller-Roeber B."/>
            <person name="Pagarete A."/>
            <person name="Parker M."/>
            <person name="Probert I."/>
            <person name="Quesneville H."/>
            <person name="Raines C."/>
            <person name="Rensing S.A."/>
            <person name="Riano-Pachon D.M."/>
            <person name="Richier S."/>
            <person name="Rokitta S."/>
            <person name="Shiraiwa Y."/>
            <person name="Soanes D.M."/>
            <person name="van der Giezen M."/>
            <person name="Wahlund T.M."/>
            <person name="Williams B."/>
            <person name="Wilson W."/>
            <person name="Wolfe G."/>
            <person name="Wurch L.L."/>
        </authorList>
    </citation>
    <scope>NUCLEOTIDE SEQUENCE</scope>
</reference>
<feature type="domain" description="Matrin-type" evidence="7">
    <location>
        <begin position="11"/>
        <end position="42"/>
    </location>
</feature>
<evidence type="ECO:0000259" key="7">
    <source>
        <dbReference type="PROSITE" id="PS50171"/>
    </source>
</evidence>
<dbReference type="AlphaFoldDB" id="A0A0D3I1A3"/>
<dbReference type="InterPro" id="IPR036236">
    <property type="entry name" value="Znf_C2H2_sf"/>
</dbReference>
<accession>A0A0D3I1A3</accession>
<proteinExistence type="predicted"/>
<feature type="compositionally biased region" description="Gly residues" evidence="6">
    <location>
        <begin position="84"/>
        <end position="96"/>
    </location>
</feature>
<dbReference type="Proteomes" id="UP000013827">
    <property type="component" value="Unassembled WGS sequence"/>
</dbReference>
<dbReference type="GO" id="GO:0003723">
    <property type="term" value="F:RNA binding"/>
    <property type="evidence" value="ECO:0007669"/>
    <property type="project" value="TreeGrafter"/>
</dbReference>
<dbReference type="PaxDb" id="2903-EOD05038"/>
<dbReference type="InterPro" id="IPR040023">
    <property type="entry name" value="WBP4"/>
</dbReference>
<dbReference type="Gene3D" id="3.30.160.60">
    <property type="entry name" value="Classic Zinc Finger"/>
    <property type="match status" value="1"/>
</dbReference>
<dbReference type="PANTHER" id="PTHR13173">
    <property type="entry name" value="WW DOMAIN BINDING PROTEIN 4"/>
    <property type="match status" value="1"/>
</dbReference>
<evidence type="ECO:0000256" key="3">
    <source>
        <dbReference type="ARBA" id="ARBA00022771"/>
    </source>
</evidence>
<organism evidence="8 9">
    <name type="scientific">Emiliania huxleyi (strain CCMP1516)</name>
    <dbReference type="NCBI Taxonomy" id="280463"/>
    <lineage>
        <taxon>Eukaryota</taxon>
        <taxon>Haptista</taxon>
        <taxon>Haptophyta</taxon>
        <taxon>Prymnesiophyceae</taxon>
        <taxon>Isochrysidales</taxon>
        <taxon>Noelaerhabdaceae</taxon>
        <taxon>Emiliania</taxon>
    </lineage>
</organism>
<dbReference type="RefSeq" id="XP_005757467.1">
    <property type="nucleotide sequence ID" value="XM_005757410.1"/>
</dbReference>
<keyword evidence="3" id="KW-0863">Zinc-finger</keyword>
<dbReference type="eggNOG" id="KOG0150">
    <property type="taxonomic scope" value="Eukaryota"/>
</dbReference>
<dbReference type="PROSITE" id="PS50171">
    <property type="entry name" value="ZF_MATRIN"/>
    <property type="match status" value="1"/>
</dbReference>
<keyword evidence="4" id="KW-0862">Zinc</keyword>
<evidence type="ECO:0000313" key="8">
    <source>
        <dbReference type="EnsemblProtists" id="EOD05038"/>
    </source>
</evidence>
<dbReference type="InterPro" id="IPR013085">
    <property type="entry name" value="U1-CZ_Znf_C2H2"/>
</dbReference>
<evidence type="ECO:0000256" key="2">
    <source>
        <dbReference type="ARBA" id="ARBA00022723"/>
    </source>
</evidence>